<protein>
    <submittedName>
        <fullName evidence="2">Uncharacterized protein</fullName>
    </submittedName>
</protein>
<organism evidence="2 3">
    <name type="scientific">Arsenicicoccus cauae</name>
    <dbReference type="NCBI Taxonomy" id="2663847"/>
    <lineage>
        <taxon>Bacteria</taxon>
        <taxon>Bacillati</taxon>
        <taxon>Actinomycetota</taxon>
        <taxon>Actinomycetes</taxon>
        <taxon>Micrococcales</taxon>
        <taxon>Intrasporangiaceae</taxon>
        <taxon>Arsenicicoccus</taxon>
    </lineage>
</organism>
<name>A0A6I3IGP0_9MICO</name>
<accession>A0A6I3IGP0</accession>
<dbReference type="AlphaFoldDB" id="A0A6I3IGP0"/>
<dbReference type="Proteomes" id="UP000431092">
    <property type="component" value="Unassembled WGS sequence"/>
</dbReference>
<comment type="caution">
    <text evidence="2">The sequence shown here is derived from an EMBL/GenBank/DDBJ whole genome shotgun (WGS) entry which is preliminary data.</text>
</comment>
<reference evidence="2 3" key="1">
    <citation type="submission" date="2019-11" db="EMBL/GenBank/DDBJ databases">
        <title>Whole genome sequencing identifies a novel species of the genus Arsenicicoccus isolated from human blood.</title>
        <authorList>
            <person name="Jeong J.H."/>
            <person name="Kweon O.J."/>
            <person name="Kim H.R."/>
            <person name="Kim T.-H."/>
            <person name="Ha S.-M."/>
            <person name="Lee M.-K."/>
        </authorList>
    </citation>
    <scope>NUCLEOTIDE SEQUENCE [LARGE SCALE GENOMIC DNA]</scope>
    <source>
        <strain evidence="2 3">MKL-02</strain>
    </source>
</reference>
<evidence type="ECO:0000313" key="2">
    <source>
        <dbReference type="EMBL" id="MTB70925.1"/>
    </source>
</evidence>
<keyword evidence="3" id="KW-1185">Reference proteome</keyword>
<dbReference type="EMBL" id="WLVL01000016">
    <property type="protein sequence ID" value="MTB70925.1"/>
    <property type="molecule type" value="Genomic_DNA"/>
</dbReference>
<proteinExistence type="predicted"/>
<feature type="region of interest" description="Disordered" evidence="1">
    <location>
        <begin position="244"/>
        <end position="270"/>
    </location>
</feature>
<gene>
    <name evidence="2" type="ORF">GGG17_02845</name>
</gene>
<sequence>MTGNLGGVPAVRMQETLEALRKGVARSKRTGSVRFPLSFARAFTELEEKPPLAQLVSGGGGRLSTYLTIVMLATKEPHQLKMSSKDLADMLDRHGRQGPGPRRIANEIKTLEELKLLKVERAPGLTPTMTVLTPDGSGESWNARELRSPYLALPIGLWQNGWILSLAPRDLAVWIALHEFMSGRKQHTAMWMPTSRKQSYGLSEATWTRGGKGLVEAGLLEIDRVTTSYAGEVRRRNLYALKMEPVTSKESERGGQLPEEEGADRSATSS</sequence>
<evidence type="ECO:0000313" key="3">
    <source>
        <dbReference type="Proteomes" id="UP000431092"/>
    </source>
</evidence>
<evidence type="ECO:0000256" key="1">
    <source>
        <dbReference type="SAM" id="MobiDB-lite"/>
    </source>
</evidence>
<dbReference type="RefSeq" id="WP_154592282.1">
    <property type="nucleotide sequence ID" value="NZ_WLVL01000016.1"/>
</dbReference>